<keyword evidence="1" id="KW-1003">Cell membrane</keyword>
<dbReference type="PANTHER" id="PTHR41164">
    <property type="entry name" value="CURLI PRODUCTION ASSEMBLY/TRANSPORT COMPONENT CSGG"/>
    <property type="match status" value="1"/>
</dbReference>
<comment type="caution">
    <text evidence="6">The sequence shown here is derived from an EMBL/GenBank/DDBJ whole genome shotgun (WGS) entry which is preliminary data.</text>
</comment>
<keyword evidence="5" id="KW-0449">Lipoprotein</keyword>
<dbReference type="AlphaFoldDB" id="A0AAE4JYP3"/>
<organism evidence="6 7">
    <name type="scientific">Pseudocalidococcus azoricus BACA0444</name>
    <dbReference type="NCBI Taxonomy" id="2918990"/>
    <lineage>
        <taxon>Bacteria</taxon>
        <taxon>Bacillati</taxon>
        <taxon>Cyanobacteriota</taxon>
        <taxon>Cyanophyceae</taxon>
        <taxon>Acaryochloridales</taxon>
        <taxon>Thermosynechococcaceae</taxon>
        <taxon>Pseudocalidococcus</taxon>
        <taxon>Pseudocalidococcus azoricus</taxon>
    </lineage>
</organism>
<dbReference type="InterPro" id="IPR005534">
    <property type="entry name" value="Curli_assmbl/transp-comp_CsgG"/>
</dbReference>
<evidence type="ECO:0000313" key="7">
    <source>
        <dbReference type="Proteomes" id="UP001268256"/>
    </source>
</evidence>
<sequence>MGFGLLVTTTLALLQIDLPRVTGANLAINQTVAWSQPNPARRRIAVLDFEFASTGLTGAGLGSGDGSYGPSKGVSDLLTNKLVQSGNFIVVERSQIEKIIQEQNLGTAGRVDAATAAQIGRILGVDVVILGSITKFNVEQKQSGGFGGVGIAVSVNESKANAIVQLTARLVSTSTAEILAVAQGEGQTSKRENQVSVAGFGGGSNTNNIDSLLSGAAEIAVSQLVTEINSNAEKISLLPAVQPSLNAVIADVTGAQITLNRGGNDGYRPGMKLRIERVVKEVKDPTNGQVLRTITQPIGQMTLTEVDARSSLGIVNSGVGIKVGDVAKPISASP</sequence>
<dbReference type="Gene3D" id="3.40.50.10610">
    <property type="entry name" value="ABC-type transport auxiliary lipoprotein component"/>
    <property type="match status" value="1"/>
</dbReference>
<evidence type="ECO:0000256" key="4">
    <source>
        <dbReference type="ARBA" id="ARBA00023139"/>
    </source>
</evidence>
<dbReference type="EMBL" id="JAVMIP010000028">
    <property type="protein sequence ID" value="MDS3862393.1"/>
    <property type="molecule type" value="Genomic_DNA"/>
</dbReference>
<proteinExistence type="predicted"/>
<keyword evidence="2" id="KW-0732">Signal</keyword>
<accession>A0AAE4JYP3</accession>
<keyword evidence="3" id="KW-0472">Membrane</keyword>
<evidence type="ECO:0000256" key="2">
    <source>
        <dbReference type="ARBA" id="ARBA00022729"/>
    </source>
</evidence>
<reference evidence="7" key="1">
    <citation type="submission" date="2023-07" db="EMBL/GenBank/DDBJ databases">
        <authorList>
            <person name="Luz R."/>
            <person name="Cordeiro R."/>
            <person name="Fonseca A."/>
            <person name="Goncalves V."/>
        </authorList>
    </citation>
    <scope>NUCLEOTIDE SEQUENCE [LARGE SCALE GENOMIC DNA]</scope>
    <source>
        <strain evidence="7">BACA0444</strain>
    </source>
</reference>
<keyword evidence="4" id="KW-0564">Palmitate</keyword>
<dbReference type="Pfam" id="PF03783">
    <property type="entry name" value="CsgG"/>
    <property type="match status" value="1"/>
</dbReference>
<dbReference type="PANTHER" id="PTHR41164:SF1">
    <property type="entry name" value="CURLI PRODUCTION ASSEMBLY_TRANSPORT COMPONENT CSGG"/>
    <property type="match status" value="1"/>
</dbReference>
<dbReference type="Proteomes" id="UP001268256">
    <property type="component" value="Unassembled WGS sequence"/>
</dbReference>
<gene>
    <name evidence="6" type="ORF">RIF25_16470</name>
</gene>
<evidence type="ECO:0000313" key="6">
    <source>
        <dbReference type="EMBL" id="MDS3862393.1"/>
    </source>
</evidence>
<evidence type="ECO:0000256" key="3">
    <source>
        <dbReference type="ARBA" id="ARBA00023136"/>
    </source>
</evidence>
<evidence type="ECO:0000256" key="1">
    <source>
        <dbReference type="ARBA" id="ARBA00022475"/>
    </source>
</evidence>
<name>A0AAE4JYP3_9CYAN</name>
<keyword evidence="7" id="KW-1185">Reference proteome</keyword>
<protein>
    <submittedName>
        <fullName evidence="6">CsgG/HfaB family protein</fullName>
    </submittedName>
</protein>
<evidence type="ECO:0000256" key="5">
    <source>
        <dbReference type="ARBA" id="ARBA00023288"/>
    </source>
</evidence>
<dbReference type="GO" id="GO:0030288">
    <property type="term" value="C:outer membrane-bounded periplasmic space"/>
    <property type="evidence" value="ECO:0007669"/>
    <property type="project" value="InterPro"/>
</dbReference>